<dbReference type="PANTHER" id="PTHR46268">
    <property type="entry name" value="STRESS RESPONSE PROTEIN NHAX"/>
    <property type="match status" value="1"/>
</dbReference>
<dbReference type="Gene3D" id="3.40.50.620">
    <property type="entry name" value="HUPs"/>
    <property type="match status" value="1"/>
</dbReference>
<evidence type="ECO:0000256" key="2">
    <source>
        <dbReference type="SAM" id="MobiDB-lite"/>
    </source>
</evidence>
<proteinExistence type="inferred from homology"/>
<dbReference type="PANTHER" id="PTHR46268:SF6">
    <property type="entry name" value="UNIVERSAL STRESS PROTEIN UP12"/>
    <property type="match status" value="1"/>
</dbReference>
<dbReference type="Proteomes" id="UP001140272">
    <property type="component" value="Unassembled WGS sequence"/>
</dbReference>
<gene>
    <name evidence="4" type="ORF">H7H73_16965</name>
    <name evidence="5" type="ORF">MJO55_28255</name>
</gene>
<organism evidence="4 7">
    <name type="scientific">Mycolicibacterium rufum</name>
    <dbReference type="NCBI Taxonomy" id="318424"/>
    <lineage>
        <taxon>Bacteria</taxon>
        <taxon>Bacillati</taxon>
        <taxon>Actinomycetota</taxon>
        <taxon>Actinomycetes</taxon>
        <taxon>Mycobacteriales</taxon>
        <taxon>Mycobacteriaceae</taxon>
        <taxon>Mycolicibacterium</taxon>
    </lineage>
</organism>
<keyword evidence="6" id="KW-1185">Reference proteome</keyword>
<dbReference type="InterPro" id="IPR014729">
    <property type="entry name" value="Rossmann-like_a/b/a_fold"/>
</dbReference>
<dbReference type="SUPFAM" id="SSF52402">
    <property type="entry name" value="Adenine nucleotide alpha hydrolases-like"/>
    <property type="match status" value="1"/>
</dbReference>
<dbReference type="Pfam" id="PF00582">
    <property type="entry name" value="Usp"/>
    <property type="match status" value="1"/>
</dbReference>
<reference evidence="4" key="1">
    <citation type="submission" date="2020-07" db="EMBL/GenBank/DDBJ databases">
        <authorList>
            <person name="Pettersson B.M.F."/>
            <person name="Behra P.R.K."/>
            <person name="Ramesh M."/>
            <person name="Das S."/>
            <person name="Dasgupta S."/>
            <person name="Kirsebom L.A."/>
        </authorList>
    </citation>
    <scope>NUCLEOTIDE SEQUENCE</scope>
    <source>
        <strain evidence="4">DSM 45406</strain>
    </source>
</reference>
<geneLocation type="plasmid" evidence="5 6">
    <name>unnamed</name>
</geneLocation>
<dbReference type="CDD" id="cd00293">
    <property type="entry name" value="USP-like"/>
    <property type="match status" value="1"/>
</dbReference>
<reference evidence="5" key="3">
    <citation type="submission" date="2022-08" db="EMBL/GenBank/DDBJ databases">
        <title>Whole genome sequencing of non-tuberculosis mycobacteria type-strains.</title>
        <authorList>
            <person name="Igarashi Y."/>
            <person name="Osugi A."/>
            <person name="Mitarai S."/>
        </authorList>
    </citation>
    <scope>NUCLEOTIDE SEQUENCE</scope>
    <source>
        <strain evidence="5">JCM 16372</strain>
        <plasmid evidence="5">unnamed</plasmid>
    </source>
</reference>
<name>A0A9X2Y073_9MYCO</name>
<dbReference type="AlphaFoldDB" id="A0A9X2Y073"/>
<dbReference type="EMBL" id="CP092428">
    <property type="protein sequence ID" value="ULP40037.1"/>
    <property type="molecule type" value="Genomic_DNA"/>
</dbReference>
<evidence type="ECO:0000313" key="5">
    <source>
        <dbReference type="EMBL" id="ULP40037.1"/>
    </source>
</evidence>
<dbReference type="RefSeq" id="WP_043416084.1">
    <property type="nucleotide sequence ID" value="NZ_CP092428.2"/>
</dbReference>
<sequence>MTTDDDQRSRGQNSALDEVEKQLSVDGPVTDMTPSHHVVVGFDRHPSSQQALRFAITLAAPLNAHLHVAHIVDLEDFPIDPDSDDWEQRLADALAQERTVACDLLAGSAGKWTYTAHHGDPAHVLAALADTHDAWMIILGTARGGVMSAVDRALGVSVSAHLLRHARRPVVMVPDISASMTKDLE</sequence>
<evidence type="ECO:0000256" key="1">
    <source>
        <dbReference type="ARBA" id="ARBA00008791"/>
    </source>
</evidence>
<dbReference type="EMBL" id="JACKRN010000609">
    <property type="protein sequence ID" value="MCV7071821.1"/>
    <property type="molecule type" value="Genomic_DNA"/>
</dbReference>
<keyword evidence="5" id="KW-0614">Plasmid</keyword>
<evidence type="ECO:0000313" key="7">
    <source>
        <dbReference type="Proteomes" id="UP001140272"/>
    </source>
</evidence>
<protein>
    <submittedName>
        <fullName evidence="4">Universal stress protein</fullName>
    </submittedName>
</protein>
<feature type="domain" description="UspA" evidence="3">
    <location>
        <begin position="36"/>
        <end position="174"/>
    </location>
</feature>
<evidence type="ECO:0000259" key="3">
    <source>
        <dbReference type="Pfam" id="PF00582"/>
    </source>
</evidence>
<accession>A0A9X2Y073</accession>
<evidence type="ECO:0000313" key="6">
    <source>
        <dbReference type="Proteomes" id="UP001055159"/>
    </source>
</evidence>
<feature type="region of interest" description="Disordered" evidence="2">
    <location>
        <begin position="1"/>
        <end position="31"/>
    </location>
</feature>
<evidence type="ECO:0000313" key="4">
    <source>
        <dbReference type="EMBL" id="MCV7071821.1"/>
    </source>
</evidence>
<dbReference type="InterPro" id="IPR006016">
    <property type="entry name" value="UspA"/>
</dbReference>
<comment type="similarity">
    <text evidence="1">Belongs to the universal stress protein A family.</text>
</comment>
<dbReference type="Proteomes" id="UP001055159">
    <property type="component" value="Plasmid unnamed"/>
</dbReference>
<reference evidence="4" key="2">
    <citation type="journal article" date="2022" name="BMC Genomics">
        <title>Comparative genome analysis of mycobacteria focusing on tRNA and non-coding RNA.</title>
        <authorList>
            <person name="Behra P.R.K."/>
            <person name="Pettersson B.M.F."/>
            <person name="Ramesh M."/>
            <person name="Das S."/>
            <person name="Dasgupta S."/>
            <person name="Kirsebom L.A."/>
        </authorList>
    </citation>
    <scope>NUCLEOTIDE SEQUENCE</scope>
    <source>
        <strain evidence="4">DSM 45406</strain>
    </source>
</reference>